<dbReference type="Pfam" id="PF11924">
    <property type="entry name" value="IAT_beta"/>
    <property type="match status" value="1"/>
</dbReference>
<evidence type="ECO:0000259" key="2">
    <source>
        <dbReference type="Pfam" id="PF02369"/>
    </source>
</evidence>
<dbReference type="PRINTS" id="PR01369">
    <property type="entry name" value="INTIMIN"/>
</dbReference>
<dbReference type="eggNOG" id="COG2911">
    <property type="taxonomic scope" value="Bacteria"/>
</dbReference>
<sequence>VRTFWQNGWMYGGNVFFDDDFTGKNRRVGLGGEAWTDYLRLSANTYVGTTQWHGSRDFDDSWQEKPADGYDVRAEGWLPAFPQLGGKLVWEQYYGSQVALFDKDHLQRNPHAVTAGLTYTPVPLVTLGVDQKQGAGQHDTQALLGLHWTMGQNWRWQTDPANVAALRTLAGSRYELVNRNNEIVMQYRKNPDEGVAYLALTVLTDNSPADGVSRDVLQVLATNRKGQPVRNTAVSWSLTSDGSAKLTSSSAVTGENGVAT</sequence>
<dbReference type="AlphaFoldDB" id="A0A0A3YHB4"/>
<dbReference type="InterPro" id="IPR024519">
    <property type="entry name" value="IAT_beta"/>
</dbReference>
<dbReference type="InterPro" id="IPR038177">
    <property type="entry name" value="IAT_beta_sf"/>
</dbReference>
<dbReference type="Gene3D" id="2.40.160.160">
    <property type="entry name" value="Inverse autotransporter, beta-domain"/>
    <property type="match status" value="1"/>
</dbReference>
<dbReference type="Gene3D" id="2.60.40.10">
    <property type="entry name" value="Immunoglobulins"/>
    <property type="match status" value="1"/>
</dbReference>
<dbReference type="STRING" id="371042.NG99_27230"/>
<dbReference type="Proteomes" id="UP000030351">
    <property type="component" value="Unassembled WGS sequence"/>
</dbReference>
<dbReference type="PANTHER" id="PTHR39576:SF2">
    <property type="entry name" value="ATTACHING AND EFFACING PROTEIN HOMOLOG-RELATED"/>
    <property type="match status" value="1"/>
</dbReference>
<dbReference type="GO" id="GO:0007155">
    <property type="term" value="P:cell adhesion"/>
    <property type="evidence" value="ECO:0007669"/>
    <property type="project" value="InterPro"/>
</dbReference>
<dbReference type="InterPro" id="IPR003344">
    <property type="entry name" value="Big_1_dom"/>
</dbReference>
<evidence type="ECO:0000256" key="1">
    <source>
        <dbReference type="ARBA" id="ARBA00010116"/>
    </source>
</evidence>
<protein>
    <submittedName>
        <fullName evidence="4">Molybdenum cofactor biosynthesis protein</fullName>
    </submittedName>
</protein>
<dbReference type="EMBL" id="JRUQ01000128">
    <property type="protein sequence ID" value="KGT85990.1"/>
    <property type="molecule type" value="Genomic_DNA"/>
</dbReference>
<dbReference type="Pfam" id="PF02369">
    <property type="entry name" value="Big_1"/>
    <property type="match status" value="1"/>
</dbReference>
<evidence type="ECO:0000313" key="5">
    <source>
        <dbReference type="Proteomes" id="UP000030351"/>
    </source>
</evidence>
<gene>
    <name evidence="4" type="ORF">NG99_27230</name>
</gene>
<dbReference type="InterPro" id="IPR013783">
    <property type="entry name" value="Ig-like_fold"/>
</dbReference>
<feature type="domain" description="Big-1" evidence="2">
    <location>
        <begin position="199"/>
        <end position="260"/>
    </location>
</feature>
<organism evidence="4 5">
    <name type="scientific">Erwinia typographi</name>
    <dbReference type="NCBI Taxonomy" id="371042"/>
    <lineage>
        <taxon>Bacteria</taxon>
        <taxon>Pseudomonadati</taxon>
        <taxon>Pseudomonadota</taxon>
        <taxon>Gammaproteobacteria</taxon>
        <taxon>Enterobacterales</taxon>
        <taxon>Erwiniaceae</taxon>
        <taxon>Erwinia</taxon>
    </lineage>
</organism>
<comment type="similarity">
    <text evidence="1">Belongs to the intimin/invasin family.</text>
</comment>
<dbReference type="InterPro" id="IPR008964">
    <property type="entry name" value="Invasin/intimin_cell_adhesion"/>
</dbReference>
<comment type="caution">
    <text evidence="4">The sequence shown here is derived from an EMBL/GenBank/DDBJ whole genome shotgun (WGS) entry which is preliminary data.</text>
</comment>
<evidence type="ECO:0000259" key="3">
    <source>
        <dbReference type="Pfam" id="PF11924"/>
    </source>
</evidence>
<dbReference type="SUPFAM" id="SSF49373">
    <property type="entry name" value="Invasin/intimin cell-adhesion fragments"/>
    <property type="match status" value="1"/>
</dbReference>
<evidence type="ECO:0000313" key="4">
    <source>
        <dbReference type="EMBL" id="KGT85990.1"/>
    </source>
</evidence>
<dbReference type="RefSeq" id="WP_034900014.1">
    <property type="nucleotide sequence ID" value="NZ_JRUQ01000128.1"/>
</dbReference>
<dbReference type="InterPro" id="IPR051715">
    <property type="entry name" value="Intimin-Invasin_domain"/>
</dbReference>
<reference evidence="4 5" key="1">
    <citation type="submission" date="2014-10" db="EMBL/GenBank/DDBJ databases">
        <title>Genome sequence of Erwinia typographi M043b.</title>
        <authorList>
            <person name="Chan K.-G."/>
            <person name="Tan W.-S."/>
        </authorList>
    </citation>
    <scope>NUCLEOTIDE SEQUENCE [LARGE SCALE GENOMIC DNA]</scope>
    <source>
        <strain evidence="4 5">M043b</strain>
    </source>
</reference>
<feature type="non-terminal residue" evidence="4">
    <location>
        <position position="260"/>
    </location>
</feature>
<feature type="non-terminal residue" evidence="4">
    <location>
        <position position="1"/>
    </location>
</feature>
<dbReference type="GO" id="GO:0009279">
    <property type="term" value="C:cell outer membrane"/>
    <property type="evidence" value="ECO:0007669"/>
    <property type="project" value="TreeGrafter"/>
</dbReference>
<dbReference type="InterPro" id="IPR003535">
    <property type="entry name" value="Intimin/invasin_bac"/>
</dbReference>
<name>A0A0A3YHB4_9GAMM</name>
<proteinExistence type="inferred from homology"/>
<accession>A0A0A3YHB4</accession>
<feature type="domain" description="Inverse autotransporter beta-domain" evidence="3">
    <location>
        <begin position="2"/>
        <end position="181"/>
    </location>
</feature>
<keyword evidence="5" id="KW-1185">Reference proteome</keyword>
<dbReference type="PANTHER" id="PTHR39576">
    <property type="entry name" value="ATTACHING AND EFFACING PROTEIN HOMOLOG-RELATED-RELATED"/>
    <property type="match status" value="1"/>
</dbReference>